<dbReference type="InterPro" id="IPR022800">
    <property type="entry name" value="Spt4/RpoE2_Znf"/>
</dbReference>
<dbReference type="FunFam" id="3.30.40.210:FF:000002">
    <property type="entry name" value="Transcription elongation factor SPT4 homolog"/>
    <property type="match status" value="1"/>
</dbReference>
<dbReference type="FunCoup" id="D8QX48">
    <property type="interactions" value="3554"/>
</dbReference>
<keyword evidence="7 9" id="KW-0539">Nucleus</keyword>
<dbReference type="InParanoid" id="D8QX48"/>
<name>D8QX48_SELML</name>
<dbReference type="PIRSF" id="PIRSF025023">
    <property type="entry name" value="Spt4"/>
    <property type="match status" value="1"/>
</dbReference>
<evidence type="ECO:0000256" key="3">
    <source>
        <dbReference type="ARBA" id="ARBA00022723"/>
    </source>
</evidence>
<keyword evidence="5" id="KW-0862">Zinc</keyword>
<evidence type="ECO:0000256" key="8">
    <source>
        <dbReference type="ARBA" id="ARBA00056652"/>
    </source>
</evidence>
<dbReference type="STRING" id="88036.D8QX48"/>
<dbReference type="eggNOG" id="KOG3490">
    <property type="taxonomic scope" value="Eukaryota"/>
</dbReference>
<dbReference type="InterPro" id="IPR029040">
    <property type="entry name" value="RPABC4/Spt4"/>
</dbReference>
<dbReference type="PANTHER" id="PTHR12882:SF1">
    <property type="entry name" value="TRANSCRIPTION ELONGATION FACTOR SPT4"/>
    <property type="match status" value="1"/>
</dbReference>
<dbReference type="KEGG" id="smo:SELMODRAFT_80011"/>
<keyword evidence="6 9" id="KW-0804">Transcription</keyword>
<dbReference type="EMBL" id="GL377568">
    <property type="protein sequence ID" value="EFJ35348.1"/>
    <property type="molecule type" value="Genomic_DNA"/>
</dbReference>
<feature type="domain" description="Spt4/RpoE2 zinc finger" evidence="10">
    <location>
        <begin position="19"/>
        <end position="96"/>
    </location>
</feature>
<dbReference type="GO" id="GO:0006355">
    <property type="term" value="P:regulation of DNA-templated transcription"/>
    <property type="evidence" value="ECO:0007669"/>
    <property type="project" value="InterPro"/>
</dbReference>
<evidence type="ECO:0000256" key="6">
    <source>
        <dbReference type="ARBA" id="ARBA00023163"/>
    </source>
</evidence>
<keyword evidence="4" id="KW-0863">Zinc-finger</keyword>
<dbReference type="GO" id="GO:0008270">
    <property type="term" value="F:zinc ion binding"/>
    <property type="evidence" value="ECO:0007669"/>
    <property type="project" value="UniProtKB-KW"/>
</dbReference>
<evidence type="ECO:0000313" key="11">
    <source>
        <dbReference type="EMBL" id="EFJ35348.1"/>
    </source>
</evidence>
<dbReference type="Pfam" id="PF06093">
    <property type="entry name" value="Spt4"/>
    <property type="match status" value="1"/>
</dbReference>
<dbReference type="Proteomes" id="UP000001514">
    <property type="component" value="Unassembled WGS sequence"/>
</dbReference>
<protein>
    <recommendedName>
        <fullName evidence="9">Transcription elongation factor SPT4 homolog</fullName>
    </recommendedName>
</protein>
<organism evidence="12">
    <name type="scientific">Selaginella moellendorffii</name>
    <name type="common">Spikemoss</name>
    <dbReference type="NCBI Taxonomy" id="88036"/>
    <lineage>
        <taxon>Eukaryota</taxon>
        <taxon>Viridiplantae</taxon>
        <taxon>Streptophyta</taxon>
        <taxon>Embryophyta</taxon>
        <taxon>Tracheophyta</taxon>
        <taxon>Lycopodiopsida</taxon>
        <taxon>Selaginellales</taxon>
        <taxon>Selaginellaceae</taxon>
        <taxon>Selaginella</taxon>
    </lineage>
</organism>
<comment type="subcellular location">
    <subcellularLocation>
        <location evidence="1 9">Nucleus</location>
    </subcellularLocation>
</comment>
<dbReference type="HOGENOM" id="CLU_138052_0_0_1"/>
<dbReference type="OMA" id="NCKNANS"/>
<keyword evidence="12" id="KW-1185">Reference proteome</keyword>
<gene>
    <name evidence="11" type="ORF">SELMODRAFT_80011</name>
</gene>
<dbReference type="InterPro" id="IPR038510">
    <property type="entry name" value="Spt4_sf"/>
</dbReference>
<dbReference type="Gene3D" id="3.30.40.210">
    <property type="match status" value="1"/>
</dbReference>
<sequence>MGGGHHHAAQVPASLGRDLRACLRCRLVKTYDQFNKNGCENCKFFHMEQEHDRILECTTVNFSGLISSMDPTGSWAARWLRITGKFVPGCYALAVSGVLNEDMQNICEDNNIKYVPR</sequence>
<dbReference type="CDD" id="cd07973">
    <property type="entry name" value="Spt4"/>
    <property type="match status" value="1"/>
</dbReference>
<evidence type="ECO:0000259" key="10">
    <source>
        <dbReference type="SMART" id="SM01389"/>
    </source>
</evidence>
<dbReference type="SUPFAM" id="SSF63393">
    <property type="entry name" value="RNA polymerase subunits"/>
    <property type="match status" value="1"/>
</dbReference>
<dbReference type="GO" id="GO:0032044">
    <property type="term" value="C:DSIF complex"/>
    <property type="evidence" value="ECO:0000318"/>
    <property type="project" value="GO_Central"/>
</dbReference>
<dbReference type="GO" id="GO:0140673">
    <property type="term" value="P:transcription elongation-coupled chromatin remodeling"/>
    <property type="evidence" value="ECO:0007669"/>
    <property type="project" value="InterPro"/>
</dbReference>
<evidence type="ECO:0000313" key="12">
    <source>
        <dbReference type="Proteomes" id="UP000001514"/>
    </source>
</evidence>
<accession>D8QX48</accession>
<dbReference type="Gramene" id="EFJ35348">
    <property type="protein sequence ID" value="EFJ35348"/>
    <property type="gene ID" value="SELMODRAFT_80011"/>
</dbReference>
<dbReference type="GO" id="GO:0006368">
    <property type="term" value="P:transcription elongation by RNA polymerase II"/>
    <property type="evidence" value="ECO:0000318"/>
    <property type="project" value="GO_Central"/>
</dbReference>
<keyword evidence="3" id="KW-0479">Metal-binding</keyword>
<reference evidence="11 12" key="1">
    <citation type="journal article" date="2011" name="Science">
        <title>The Selaginella genome identifies genetic changes associated with the evolution of vascular plants.</title>
        <authorList>
            <person name="Banks J.A."/>
            <person name="Nishiyama T."/>
            <person name="Hasebe M."/>
            <person name="Bowman J.L."/>
            <person name="Gribskov M."/>
            <person name="dePamphilis C."/>
            <person name="Albert V.A."/>
            <person name="Aono N."/>
            <person name="Aoyama T."/>
            <person name="Ambrose B.A."/>
            <person name="Ashton N.W."/>
            <person name="Axtell M.J."/>
            <person name="Barker E."/>
            <person name="Barker M.S."/>
            <person name="Bennetzen J.L."/>
            <person name="Bonawitz N.D."/>
            <person name="Chapple C."/>
            <person name="Cheng C."/>
            <person name="Correa L.G."/>
            <person name="Dacre M."/>
            <person name="DeBarry J."/>
            <person name="Dreyer I."/>
            <person name="Elias M."/>
            <person name="Engstrom E.M."/>
            <person name="Estelle M."/>
            <person name="Feng L."/>
            <person name="Finet C."/>
            <person name="Floyd S.K."/>
            <person name="Frommer W.B."/>
            <person name="Fujita T."/>
            <person name="Gramzow L."/>
            <person name="Gutensohn M."/>
            <person name="Harholt J."/>
            <person name="Hattori M."/>
            <person name="Heyl A."/>
            <person name="Hirai T."/>
            <person name="Hiwatashi Y."/>
            <person name="Ishikawa M."/>
            <person name="Iwata M."/>
            <person name="Karol K.G."/>
            <person name="Koehler B."/>
            <person name="Kolukisaoglu U."/>
            <person name="Kubo M."/>
            <person name="Kurata T."/>
            <person name="Lalonde S."/>
            <person name="Li K."/>
            <person name="Li Y."/>
            <person name="Litt A."/>
            <person name="Lyons E."/>
            <person name="Manning G."/>
            <person name="Maruyama T."/>
            <person name="Michael T.P."/>
            <person name="Mikami K."/>
            <person name="Miyazaki S."/>
            <person name="Morinaga S."/>
            <person name="Murata T."/>
            <person name="Mueller-Roeber B."/>
            <person name="Nelson D.R."/>
            <person name="Obara M."/>
            <person name="Oguri Y."/>
            <person name="Olmstead R.G."/>
            <person name="Onodera N."/>
            <person name="Petersen B.L."/>
            <person name="Pils B."/>
            <person name="Prigge M."/>
            <person name="Rensing S.A."/>
            <person name="Riano-Pachon D.M."/>
            <person name="Roberts A.W."/>
            <person name="Sato Y."/>
            <person name="Scheller H.V."/>
            <person name="Schulz B."/>
            <person name="Schulz C."/>
            <person name="Shakirov E.V."/>
            <person name="Shibagaki N."/>
            <person name="Shinohara N."/>
            <person name="Shippen D.E."/>
            <person name="Soerensen I."/>
            <person name="Sotooka R."/>
            <person name="Sugimoto N."/>
            <person name="Sugita M."/>
            <person name="Sumikawa N."/>
            <person name="Tanurdzic M."/>
            <person name="Theissen G."/>
            <person name="Ulvskov P."/>
            <person name="Wakazuki S."/>
            <person name="Weng J.K."/>
            <person name="Willats W.W."/>
            <person name="Wipf D."/>
            <person name="Wolf P.G."/>
            <person name="Yang L."/>
            <person name="Zimmer A.D."/>
            <person name="Zhu Q."/>
            <person name="Mitros T."/>
            <person name="Hellsten U."/>
            <person name="Loque D."/>
            <person name="Otillar R."/>
            <person name="Salamov A."/>
            <person name="Schmutz J."/>
            <person name="Shapiro H."/>
            <person name="Lindquist E."/>
            <person name="Lucas S."/>
            <person name="Rokhsar D."/>
            <person name="Grigoriev I.V."/>
        </authorList>
    </citation>
    <scope>NUCLEOTIDE SEQUENCE [LARGE SCALE GENOMIC DNA]</scope>
</reference>
<evidence type="ECO:0000256" key="9">
    <source>
        <dbReference type="PIRNR" id="PIRNR025023"/>
    </source>
</evidence>
<comment type="function">
    <text evidence="8 9">May regulate transcription elongation by RNA polymerase II. May enhance transcriptional pausing at sites proximal to the promoter, which may in turn facilitate the assembly of an elongation competent RNA polymerase II complex.</text>
</comment>
<comment type="similarity">
    <text evidence="2 9">Belongs to the SPT4 family.</text>
</comment>
<dbReference type="InterPro" id="IPR009287">
    <property type="entry name" value="Spt4"/>
</dbReference>
<dbReference type="SMART" id="SM01389">
    <property type="entry name" value="Spt4"/>
    <property type="match status" value="1"/>
</dbReference>
<evidence type="ECO:0000256" key="7">
    <source>
        <dbReference type="ARBA" id="ARBA00023242"/>
    </source>
</evidence>
<dbReference type="GO" id="GO:0000993">
    <property type="term" value="F:RNA polymerase II complex binding"/>
    <property type="evidence" value="ECO:0000318"/>
    <property type="project" value="GO_Central"/>
</dbReference>
<proteinExistence type="inferred from homology"/>
<evidence type="ECO:0000256" key="2">
    <source>
        <dbReference type="ARBA" id="ARBA00010464"/>
    </source>
</evidence>
<evidence type="ECO:0000256" key="4">
    <source>
        <dbReference type="ARBA" id="ARBA00022771"/>
    </source>
</evidence>
<dbReference type="AlphaFoldDB" id="D8QX48"/>
<dbReference type="PANTHER" id="PTHR12882">
    <property type="entry name" value="SUPPRESSOR OF TY 4"/>
    <property type="match status" value="1"/>
</dbReference>
<evidence type="ECO:0000256" key="5">
    <source>
        <dbReference type="ARBA" id="ARBA00022833"/>
    </source>
</evidence>
<evidence type="ECO:0000256" key="1">
    <source>
        <dbReference type="ARBA" id="ARBA00004123"/>
    </source>
</evidence>